<gene>
    <name evidence="3" type="ORF">scyTo_0014898</name>
</gene>
<feature type="non-terminal residue" evidence="3">
    <location>
        <position position="1"/>
    </location>
</feature>
<reference evidence="3 4" key="1">
    <citation type="journal article" date="2018" name="Nat. Ecol. Evol.">
        <title>Shark genomes provide insights into elasmobranch evolution and the origin of vertebrates.</title>
        <authorList>
            <person name="Hara Y"/>
            <person name="Yamaguchi K"/>
            <person name="Onimaru K"/>
            <person name="Kadota M"/>
            <person name="Koyanagi M"/>
            <person name="Keeley SD"/>
            <person name="Tatsumi K"/>
            <person name="Tanaka K"/>
            <person name="Motone F"/>
            <person name="Kageyama Y"/>
            <person name="Nozu R"/>
            <person name="Adachi N"/>
            <person name="Nishimura O"/>
            <person name="Nakagawa R"/>
            <person name="Tanegashima C"/>
            <person name="Kiyatake I"/>
            <person name="Matsumoto R"/>
            <person name="Murakumo K"/>
            <person name="Nishida K"/>
            <person name="Terakita A"/>
            <person name="Kuratani S"/>
            <person name="Sato K"/>
            <person name="Hyodo S Kuraku.S."/>
        </authorList>
    </citation>
    <scope>NUCLEOTIDE SEQUENCE [LARGE SCALE GENOMIC DNA]</scope>
</reference>
<evidence type="ECO:0000259" key="2">
    <source>
        <dbReference type="PROSITE" id="PS51034"/>
    </source>
</evidence>
<name>A0A401NXC6_SCYTO</name>
<feature type="non-terminal residue" evidence="3">
    <location>
        <position position="161"/>
    </location>
</feature>
<evidence type="ECO:0000313" key="4">
    <source>
        <dbReference type="Proteomes" id="UP000288216"/>
    </source>
</evidence>
<dbReference type="GO" id="GO:0007339">
    <property type="term" value="P:binding of sperm to zona pellucida"/>
    <property type="evidence" value="ECO:0007669"/>
    <property type="project" value="TreeGrafter"/>
</dbReference>
<comment type="caution">
    <text evidence="3">The sequence shown here is derived from an EMBL/GenBank/DDBJ whole genome shotgun (WGS) entry which is preliminary data.</text>
</comment>
<evidence type="ECO:0000313" key="3">
    <source>
        <dbReference type="EMBL" id="GCB65516.1"/>
    </source>
</evidence>
<feature type="domain" description="ZP" evidence="2">
    <location>
        <begin position="20"/>
        <end position="161"/>
    </location>
</feature>
<protein>
    <recommendedName>
        <fullName evidence="2">ZP domain-containing protein</fullName>
    </recommendedName>
</protein>
<dbReference type="PANTHER" id="PTHR23343:SF31">
    <property type="entry name" value="ZONA PELLUCIDA SPERM-BINDING PROTEIN 4"/>
    <property type="match status" value="1"/>
</dbReference>
<accession>A0A401NXC6</accession>
<organism evidence="3 4">
    <name type="scientific">Scyliorhinus torazame</name>
    <name type="common">Cloudy catshark</name>
    <name type="synonym">Catulus torazame</name>
    <dbReference type="NCBI Taxonomy" id="75743"/>
    <lineage>
        <taxon>Eukaryota</taxon>
        <taxon>Metazoa</taxon>
        <taxon>Chordata</taxon>
        <taxon>Craniata</taxon>
        <taxon>Vertebrata</taxon>
        <taxon>Chondrichthyes</taxon>
        <taxon>Elasmobranchii</taxon>
        <taxon>Galeomorphii</taxon>
        <taxon>Galeoidea</taxon>
        <taxon>Carcharhiniformes</taxon>
        <taxon>Scyliorhinidae</taxon>
        <taxon>Scyliorhinus</taxon>
    </lineage>
</organism>
<dbReference type="GO" id="GO:0035805">
    <property type="term" value="C:egg coat"/>
    <property type="evidence" value="ECO:0007669"/>
    <property type="project" value="TreeGrafter"/>
</dbReference>
<evidence type="ECO:0000256" key="1">
    <source>
        <dbReference type="ARBA" id="ARBA00023180"/>
    </source>
</evidence>
<dbReference type="InterPro" id="IPR051148">
    <property type="entry name" value="Zona_Pellucida_Domain_gp"/>
</dbReference>
<sequence length="161" mass="18201">FDPQSSSPHPCFYNLRKSPVCTVDGQFLIVISRNLTRPALNLSSLYVKDGQEAECKPKLTTTQFVTFHFPITSCGSSKREEDGSMVYETDVLGKRMIQTGKLGSVTRDSTFRCPYEGDDYLTLLHPVGVFSGLEFPTHHKRFEVKTFVFLDGKLEQPLSRK</sequence>
<dbReference type="InterPro" id="IPR001507">
    <property type="entry name" value="ZP_dom"/>
</dbReference>
<dbReference type="Pfam" id="PF23344">
    <property type="entry name" value="ZP-N"/>
    <property type="match status" value="1"/>
</dbReference>
<keyword evidence="1" id="KW-0325">Glycoprotein</keyword>
<proteinExistence type="predicted"/>
<dbReference type="GO" id="GO:0035804">
    <property type="term" value="F:structural constituent of egg coat"/>
    <property type="evidence" value="ECO:0007669"/>
    <property type="project" value="TreeGrafter"/>
</dbReference>
<dbReference type="Proteomes" id="UP000288216">
    <property type="component" value="Unassembled WGS sequence"/>
</dbReference>
<dbReference type="PROSITE" id="PS51034">
    <property type="entry name" value="ZP_2"/>
    <property type="match status" value="1"/>
</dbReference>
<dbReference type="AlphaFoldDB" id="A0A401NXC6"/>
<dbReference type="GO" id="GO:0032190">
    <property type="term" value="F:acrosin binding"/>
    <property type="evidence" value="ECO:0007669"/>
    <property type="project" value="TreeGrafter"/>
</dbReference>
<dbReference type="Gene3D" id="2.60.40.3210">
    <property type="entry name" value="Zona pellucida, ZP-N domain"/>
    <property type="match status" value="1"/>
</dbReference>
<dbReference type="OrthoDB" id="8902060at2759"/>
<dbReference type="STRING" id="75743.A0A401NXC6"/>
<dbReference type="InterPro" id="IPR055356">
    <property type="entry name" value="ZP-N"/>
</dbReference>
<keyword evidence="4" id="KW-1185">Reference proteome</keyword>
<dbReference type="OMA" id="FRCPYEG"/>
<dbReference type="PANTHER" id="PTHR23343">
    <property type="entry name" value="ZONA PELLUCIDA SPERM-BINDING PROTEIN"/>
    <property type="match status" value="1"/>
</dbReference>
<dbReference type="GO" id="GO:0060468">
    <property type="term" value="P:prevention of polyspermy"/>
    <property type="evidence" value="ECO:0007669"/>
    <property type="project" value="TreeGrafter"/>
</dbReference>
<dbReference type="EMBL" id="BFAA01008182">
    <property type="protein sequence ID" value="GCB65516.1"/>
    <property type="molecule type" value="Genomic_DNA"/>
</dbReference>